<evidence type="ECO:0000313" key="3">
    <source>
        <dbReference type="EMBL" id="AHC97348.1"/>
    </source>
</evidence>
<dbReference type="Pfam" id="PF02906">
    <property type="entry name" value="Fe_hyd_lg_C"/>
    <property type="match status" value="1"/>
</dbReference>
<name>V9VK25_BLAHN</name>
<organism evidence="3">
    <name type="scientific">Blastocystis sp. subtype 1 (strain ATCC 50177 / NandII)</name>
    <dbReference type="NCBI Taxonomy" id="478820"/>
    <lineage>
        <taxon>Eukaryota</taxon>
        <taxon>Sar</taxon>
        <taxon>Stramenopiles</taxon>
        <taxon>Bigyra</taxon>
        <taxon>Opalozoa</taxon>
        <taxon>Opalinata</taxon>
        <taxon>Blastocystidae</taxon>
        <taxon>Blastocystis</taxon>
    </lineage>
</organism>
<evidence type="ECO:0000256" key="1">
    <source>
        <dbReference type="ARBA" id="ARBA00006596"/>
    </source>
</evidence>
<dbReference type="EMBL" id="KF438230">
    <property type="protein sequence ID" value="AHC97348.1"/>
    <property type="molecule type" value="mRNA"/>
</dbReference>
<dbReference type="InterPro" id="IPR050340">
    <property type="entry name" value="Cytosolic_Fe-S_CAF"/>
</dbReference>
<dbReference type="Gene3D" id="3.40.950.10">
    <property type="entry name" value="Fe-only Hydrogenase (Larger Subunit), Chain L, domain 3"/>
    <property type="match status" value="1"/>
</dbReference>
<protein>
    <submittedName>
        <fullName evidence="3">Cytosolic Fe-S cluster assembly factor</fullName>
    </submittedName>
</protein>
<gene>
    <name evidence="3" type="primary">nar1</name>
</gene>
<comment type="similarity">
    <text evidence="1">Belongs to the NARF family.</text>
</comment>
<reference evidence="3" key="1">
    <citation type="journal article" date="2014" name="Eukaryot. Cell">
        <title>Evolution of the cytosolic iron-sulfur cluster assembly machinery in Blastocystis species and other microbial eukaryotes.</title>
        <authorList>
            <person name="Tsaousis A.D."/>
            <person name="Gentekaki E."/>
            <person name="Eme L."/>
            <person name="Gaston D."/>
            <person name="Roger A.J."/>
        </authorList>
    </citation>
    <scope>NUCLEOTIDE SEQUENCE</scope>
</reference>
<feature type="domain" description="Iron hydrogenase large subunit C-terminal" evidence="2">
    <location>
        <begin position="230"/>
        <end position="461"/>
    </location>
</feature>
<evidence type="ECO:0000259" key="2">
    <source>
        <dbReference type="Pfam" id="PF02906"/>
    </source>
</evidence>
<dbReference type="PANTHER" id="PTHR11615">
    <property type="entry name" value="NITRATE, FORMATE, IRON DEHYDROGENASE"/>
    <property type="match status" value="1"/>
</dbReference>
<sequence length="490" mass="53132">MSYFSGKVLLGDLDDFIAPAQACSTGLFSDSGSSTHRGAQLVMEDDLGESFSKASVIRSSAAKIATVTLEDCLACSGCVTSAETILIQQQSTSTFVEELKERKHKLYIVIVSRPSCVSIADALSISPDEAYQHITSVLKIGVDIVVRQDIGECISLVESIAEYTKRKASSAAVASVLTQPSYAVNQDLSMLLHSILLIHSYPKNNQLVTSIDLDHITESTDDYDVLSSQAYHALPETSPHIGANAPLITSNCPGWVCYAEKKVHTLVPFLSSVRSAPQVTAALLRRLLPAHVVPALANGDIFIACVASCYDRKLEASRRDFLDADGTRHVNCVLSSQELFDLIQNPPDFRHASSVVWNEAWWSALEAPLLTDFDAALFSSGGVLEGVVASVVASRPSANVEWVRTRTVRNSDFVEVTVVDGEERVFSGAFVYGFRNIQNLVMKTKVGKCAYDVVEVMACPRWASDGAVKRSGCLNGGGQIKPEKREDMML</sequence>
<dbReference type="InterPro" id="IPR009016">
    <property type="entry name" value="Fe_hydrogenase"/>
</dbReference>
<dbReference type="SUPFAM" id="SSF53920">
    <property type="entry name" value="Fe-only hydrogenase"/>
    <property type="match status" value="1"/>
</dbReference>
<dbReference type="AlphaFoldDB" id="V9VK25"/>
<proteinExistence type="evidence at transcript level"/>
<accession>V9VK25</accession>
<dbReference type="InterPro" id="IPR004108">
    <property type="entry name" value="Fe_hydrogenase_lsu_C"/>
</dbReference>